<organism evidence="1 2">
    <name type="scientific">Capsulimonas corticalis</name>
    <dbReference type="NCBI Taxonomy" id="2219043"/>
    <lineage>
        <taxon>Bacteria</taxon>
        <taxon>Bacillati</taxon>
        <taxon>Armatimonadota</taxon>
        <taxon>Armatimonadia</taxon>
        <taxon>Capsulimonadales</taxon>
        <taxon>Capsulimonadaceae</taxon>
        <taxon>Capsulimonas</taxon>
    </lineage>
</organism>
<dbReference type="InterPro" id="IPR014719">
    <property type="entry name" value="Ribosomal_bL12_C/ClpS-like"/>
</dbReference>
<dbReference type="KEGG" id="ccot:CCAX7_17100"/>
<sequence length="108" mass="11963">MTLHDIILIAVMVLVSALVQRWAGPKGATPDEARLARLERKVDMLLTQLRRGGDGDASLPSAPMDEVRALVRQGRTIEAIKVYRELTGEGLKECKDAVEALEITERIR</sequence>
<gene>
    <name evidence="1" type="ORF">CCAX7_17100</name>
</gene>
<dbReference type="EMBL" id="AP025739">
    <property type="protein sequence ID" value="BDI29659.1"/>
    <property type="molecule type" value="Genomic_DNA"/>
</dbReference>
<accession>A0A402D3Y7</accession>
<reference evidence="1 2" key="1">
    <citation type="journal article" date="2019" name="Int. J. Syst. Evol. Microbiol.">
        <title>Capsulimonas corticalis gen. nov., sp. nov., an aerobic capsulated bacterium, of a novel bacterial order, Capsulimonadales ord. nov., of the class Armatimonadia of the phylum Armatimonadetes.</title>
        <authorList>
            <person name="Li J."/>
            <person name="Kudo C."/>
            <person name="Tonouchi A."/>
        </authorList>
    </citation>
    <scope>NUCLEOTIDE SEQUENCE [LARGE SCALE GENOMIC DNA]</scope>
    <source>
        <strain evidence="1 2">AX-7</strain>
    </source>
</reference>
<dbReference type="Proteomes" id="UP000287394">
    <property type="component" value="Chromosome"/>
</dbReference>
<dbReference type="RefSeq" id="WP_218025740.1">
    <property type="nucleotide sequence ID" value="NZ_AP025739.1"/>
</dbReference>
<dbReference type="Gene3D" id="3.30.1390.10">
    <property type="match status" value="1"/>
</dbReference>
<protein>
    <submittedName>
        <fullName evidence="1">Uncharacterized protein</fullName>
    </submittedName>
</protein>
<proteinExistence type="predicted"/>
<evidence type="ECO:0000313" key="1">
    <source>
        <dbReference type="EMBL" id="BDI29659.1"/>
    </source>
</evidence>
<evidence type="ECO:0000313" key="2">
    <source>
        <dbReference type="Proteomes" id="UP000287394"/>
    </source>
</evidence>
<name>A0A402D3Y7_9BACT</name>
<keyword evidence="2" id="KW-1185">Reference proteome</keyword>
<dbReference type="AlphaFoldDB" id="A0A402D3Y7"/>